<name>A0A9P6GXN2_9MICR</name>
<feature type="non-terminal residue" evidence="1">
    <location>
        <position position="1"/>
    </location>
</feature>
<dbReference type="Gene3D" id="2.40.70.10">
    <property type="entry name" value="Acid Proteases"/>
    <property type="match status" value="1"/>
</dbReference>
<evidence type="ECO:0008006" key="3">
    <source>
        <dbReference type="Google" id="ProtNLM"/>
    </source>
</evidence>
<evidence type="ECO:0000313" key="2">
    <source>
        <dbReference type="Proteomes" id="UP000740883"/>
    </source>
</evidence>
<gene>
    <name evidence="1" type="ORF">NGRA_2660</name>
</gene>
<accession>A0A9P6GXN2</accession>
<dbReference type="CDD" id="cd00303">
    <property type="entry name" value="retropepsin_like"/>
    <property type="match status" value="1"/>
</dbReference>
<dbReference type="SUPFAM" id="SSF50630">
    <property type="entry name" value="Acid proteases"/>
    <property type="match status" value="1"/>
</dbReference>
<dbReference type="Proteomes" id="UP000740883">
    <property type="component" value="Unassembled WGS sequence"/>
</dbReference>
<protein>
    <recommendedName>
        <fullName evidence="3">Pol polyprotein</fullName>
    </recommendedName>
</protein>
<organism evidence="1 2">
    <name type="scientific">Nosema granulosis</name>
    <dbReference type="NCBI Taxonomy" id="83296"/>
    <lineage>
        <taxon>Eukaryota</taxon>
        <taxon>Fungi</taxon>
        <taxon>Fungi incertae sedis</taxon>
        <taxon>Microsporidia</taxon>
        <taxon>Nosematidae</taxon>
        <taxon>Nosema</taxon>
    </lineage>
</organism>
<evidence type="ECO:0000313" key="1">
    <source>
        <dbReference type="EMBL" id="KAF9761423.1"/>
    </source>
</evidence>
<proteinExistence type="predicted"/>
<reference evidence="1 2" key="1">
    <citation type="journal article" date="2020" name="Genome Biol. Evol.">
        <title>Comparative genomics of strictly vertically transmitted, feminizing microsporidia endosymbionts of amphipod crustaceans.</title>
        <authorList>
            <person name="Cormier A."/>
            <person name="Chebbi M.A."/>
            <person name="Giraud I."/>
            <person name="Wattier R."/>
            <person name="Teixeira M."/>
            <person name="Gilbert C."/>
            <person name="Rigaud T."/>
            <person name="Cordaux R."/>
        </authorList>
    </citation>
    <scope>NUCLEOTIDE SEQUENCE [LARGE SCALE GENOMIC DNA]</scope>
    <source>
        <strain evidence="1 2">Ou3-Ou53</strain>
    </source>
</reference>
<keyword evidence="2" id="KW-1185">Reference proteome</keyword>
<dbReference type="InterPro" id="IPR021109">
    <property type="entry name" value="Peptidase_aspartic_dom_sf"/>
</dbReference>
<sequence>LIRKEYTTKDGKSKFEKQVNAITQEDLLNKDTYIYVSNMKINCLLDTGAIDNYITKKLISKIGLVTITLKSPIERKTCLNETFWIQKKVVMNFTFKGKEYKEVMYVLPRRQDEMIILGKTWLKKSECEIDPVDNIEDIETLINILCQKGKREDIQE</sequence>
<comment type="caution">
    <text evidence="1">The sequence shown here is derived from an EMBL/GenBank/DDBJ whole genome shotgun (WGS) entry which is preliminary data.</text>
</comment>
<dbReference type="Pfam" id="PF08284">
    <property type="entry name" value="RVP_2"/>
    <property type="match status" value="1"/>
</dbReference>
<dbReference type="OrthoDB" id="128646at2759"/>
<dbReference type="AlphaFoldDB" id="A0A9P6GXN2"/>
<dbReference type="EMBL" id="SBJO01000339">
    <property type="protein sequence ID" value="KAF9761423.1"/>
    <property type="molecule type" value="Genomic_DNA"/>
</dbReference>